<organism evidence="2 3">
    <name type="scientific">Solirubrobacter ginsenosidimutans</name>
    <dbReference type="NCBI Taxonomy" id="490573"/>
    <lineage>
        <taxon>Bacteria</taxon>
        <taxon>Bacillati</taxon>
        <taxon>Actinomycetota</taxon>
        <taxon>Thermoleophilia</taxon>
        <taxon>Solirubrobacterales</taxon>
        <taxon>Solirubrobacteraceae</taxon>
        <taxon>Solirubrobacter</taxon>
    </lineage>
</organism>
<sequence>MTIRDVPDQHRYEIHVSDELAGFVQYRRREGLIAFIHTEIDARFEGQGLASQLIAAVLGEARSAGVAVLPFCPFVNGYISRHPEYVDLVPEDFRAEFGL</sequence>
<dbReference type="RefSeq" id="WP_270038880.1">
    <property type="nucleotide sequence ID" value="NZ_JAPDOD010000004.1"/>
</dbReference>
<dbReference type="InterPro" id="IPR016181">
    <property type="entry name" value="Acyl_CoA_acyltransferase"/>
</dbReference>
<comment type="caution">
    <text evidence="2">The sequence shown here is derived from an EMBL/GenBank/DDBJ whole genome shotgun (WGS) entry which is preliminary data.</text>
</comment>
<dbReference type="Gene3D" id="3.40.630.30">
    <property type="match status" value="1"/>
</dbReference>
<name>A0A9X3MRX4_9ACTN</name>
<dbReference type="PANTHER" id="PTHR31435:SF10">
    <property type="entry name" value="BSR4717 PROTEIN"/>
    <property type="match status" value="1"/>
</dbReference>
<dbReference type="CDD" id="cd04301">
    <property type="entry name" value="NAT_SF"/>
    <property type="match status" value="1"/>
</dbReference>
<dbReference type="AlphaFoldDB" id="A0A9X3MRX4"/>
<evidence type="ECO:0000313" key="2">
    <source>
        <dbReference type="EMBL" id="MDA0160113.1"/>
    </source>
</evidence>
<feature type="domain" description="N-acetyltransferase" evidence="1">
    <location>
        <begin position="4"/>
        <end position="90"/>
    </location>
</feature>
<evidence type="ECO:0000313" key="3">
    <source>
        <dbReference type="Proteomes" id="UP001149140"/>
    </source>
</evidence>
<dbReference type="PROSITE" id="PS51729">
    <property type="entry name" value="GNAT_YJDJ"/>
    <property type="match status" value="1"/>
</dbReference>
<evidence type="ECO:0000259" key="1">
    <source>
        <dbReference type="PROSITE" id="PS51729"/>
    </source>
</evidence>
<dbReference type="InterPro" id="IPR031165">
    <property type="entry name" value="GNAT_YJDJ"/>
</dbReference>
<proteinExistence type="predicted"/>
<dbReference type="PANTHER" id="PTHR31435">
    <property type="entry name" value="PROTEIN NATD1"/>
    <property type="match status" value="1"/>
</dbReference>
<dbReference type="EMBL" id="JAPDOD010000004">
    <property type="protein sequence ID" value="MDA0160113.1"/>
    <property type="molecule type" value="Genomic_DNA"/>
</dbReference>
<protein>
    <submittedName>
        <fullName evidence="2">N-acetyltransferase</fullName>
    </submittedName>
</protein>
<dbReference type="Proteomes" id="UP001149140">
    <property type="component" value="Unassembled WGS sequence"/>
</dbReference>
<keyword evidence="3" id="KW-1185">Reference proteome</keyword>
<gene>
    <name evidence="2" type="ORF">OM076_07560</name>
</gene>
<dbReference type="Pfam" id="PF14542">
    <property type="entry name" value="Acetyltransf_CG"/>
    <property type="match status" value="1"/>
</dbReference>
<dbReference type="InterPro" id="IPR045057">
    <property type="entry name" value="Gcn5-rel_NAT"/>
</dbReference>
<dbReference type="SUPFAM" id="SSF55729">
    <property type="entry name" value="Acyl-CoA N-acyltransferases (Nat)"/>
    <property type="match status" value="1"/>
</dbReference>
<reference evidence="2" key="1">
    <citation type="submission" date="2022-10" db="EMBL/GenBank/DDBJ databases">
        <title>The WGS of Solirubrobacter ginsenosidimutans DSM 21036.</title>
        <authorList>
            <person name="Jiang Z."/>
        </authorList>
    </citation>
    <scope>NUCLEOTIDE SEQUENCE</scope>
    <source>
        <strain evidence="2">DSM 21036</strain>
    </source>
</reference>
<accession>A0A9X3MRX4</accession>